<comment type="subcellular location">
    <subcellularLocation>
        <location evidence="1">Cell membrane</location>
        <topology evidence="1">Multi-pass membrane protein</topology>
    </subcellularLocation>
</comment>
<feature type="transmembrane region" description="Helical" evidence="9">
    <location>
        <begin position="84"/>
        <end position="102"/>
    </location>
</feature>
<organism evidence="11 12">
    <name type="scientific">Fusobacterium varium ATCC 27725</name>
    <dbReference type="NCBI Taxonomy" id="469618"/>
    <lineage>
        <taxon>Bacteria</taxon>
        <taxon>Fusobacteriati</taxon>
        <taxon>Fusobacteriota</taxon>
        <taxon>Fusobacteriia</taxon>
        <taxon>Fusobacteriales</taxon>
        <taxon>Fusobacteriaceae</taxon>
        <taxon>Fusobacterium</taxon>
    </lineage>
</organism>
<feature type="domain" description="Na+/H+ antiporter NhaC-like C-terminal" evidence="10">
    <location>
        <begin position="246"/>
        <end position="434"/>
    </location>
</feature>
<dbReference type="Pfam" id="PF03553">
    <property type="entry name" value="Na_H_antiporter"/>
    <property type="match status" value="2"/>
</dbReference>
<evidence type="ECO:0000256" key="9">
    <source>
        <dbReference type="SAM" id="Phobius"/>
    </source>
</evidence>
<evidence type="ECO:0000313" key="12">
    <source>
        <dbReference type="Proteomes" id="UP000241238"/>
    </source>
</evidence>
<feature type="transmembrane region" description="Helical" evidence="9">
    <location>
        <begin position="379"/>
        <end position="400"/>
    </location>
</feature>
<feature type="transmembrane region" description="Helical" evidence="9">
    <location>
        <begin position="46"/>
        <end position="63"/>
    </location>
</feature>
<feature type="domain" description="Na+/H+ antiporter NhaC-like C-terminal" evidence="10">
    <location>
        <begin position="50"/>
        <end position="224"/>
    </location>
</feature>
<evidence type="ECO:0000256" key="1">
    <source>
        <dbReference type="ARBA" id="ARBA00004651"/>
    </source>
</evidence>
<comment type="similarity">
    <text evidence="8">Belongs to the NhaC Na(+)/H(+) (TC 2.A.35) antiporter family.</text>
</comment>
<feature type="transmembrane region" description="Helical" evidence="9">
    <location>
        <begin position="206"/>
        <end position="227"/>
    </location>
</feature>
<dbReference type="PANTHER" id="PTHR33451:SF5">
    <property type="entry name" value="NA+_H+ ANTIPORTER"/>
    <property type="match status" value="1"/>
</dbReference>
<evidence type="ECO:0000256" key="7">
    <source>
        <dbReference type="ARBA" id="ARBA00023136"/>
    </source>
</evidence>
<reference evidence="12" key="1">
    <citation type="journal article" date="2018" name="MSphere">
        <title>Fusobacterium Genomics Using MinION and Illumina Sequencing Enables Genome Completion and Correction.</title>
        <authorList>
            <person name="Todd S.M."/>
            <person name="Settlage R.E."/>
            <person name="Lahmers K.K."/>
            <person name="Slade D.J."/>
        </authorList>
    </citation>
    <scope>NUCLEOTIDE SEQUENCE [LARGE SCALE GENOMIC DNA]</scope>
    <source>
        <strain evidence="12">ATCC 27725</strain>
    </source>
</reference>
<dbReference type="EMBL" id="CP028103">
    <property type="protein sequence ID" value="AVQ30784.1"/>
    <property type="molecule type" value="Genomic_DNA"/>
</dbReference>
<keyword evidence="12" id="KW-1185">Reference proteome</keyword>
<name>A0ABM6U3A8_FUSVA</name>
<keyword evidence="2" id="KW-0813">Transport</keyword>
<dbReference type="InterPro" id="IPR018461">
    <property type="entry name" value="Na/H_Antiport_NhaC-like_C"/>
</dbReference>
<evidence type="ECO:0000256" key="2">
    <source>
        <dbReference type="ARBA" id="ARBA00022448"/>
    </source>
</evidence>
<proteinExistence type="inferred from homology"/>
<keyword evidence="4" id="KW-1003">Cell membrane</keyword>
<keyword evidence="5 9" id="KW-0812">Transmembrane</keyword>
<feature type="transmembrane region" description="Helical" evidence="9">
    <location>
        <begin position="122"/>
        <end position="148"/>
    </location>
</feature>
<accession>A0ABM6U3A8</accession>
<dbReference type="PANTHER" id="PTHR33451">
    <property type="entry name" value="MALATE-2H(+)/NA(+)-LACTATE ANTIPORTER"/>
    <property type="match status" value="1"/>
</dbReference>
<keyword evidence="6 9" id="KW-1133">Transmembrane helix</keyword>
<feature type="transmembrane region" description="Helical" evidence="9">
    <location>
        <begin position="292"/>
        <end position="310"/>
    </location>
</feature>
<keyword evidence="3" id="KW-0050">Antiport</keyword>
<sequence length="453" mass="47756">MNKKTEGEKKNYGGWAFIPLVIFLIIYLGGGMFFSARGVASPFNQLPRHAALLIGVIIAFAMNRKMKLDDKINIFTTTSGESGVMMMALIFLLAGAFAGVAKGMGGVDSVVNLGLTFVPKQFLVPGLFVISAFISTAMGTSTGTLVAVAPIALGISEKVGLNPAITLAAVLGGAMFGDNLSVISDTTIAATRGVGCEMKDKFRMNFLIAIPAAIATIIAFTIVGGAGQIEGELSYNLIKVVPYLAVLVAAVAGINVFTVLIGGILFAGAVGFVTGSMTFVTFFQSVAKGMDGMMNVTIMAILIRGLIGLIKEYGGIEWLVQKLTGNIKTRKGAEYSIAVLVSVLVFCLVNNTIAIIIASPIAKQVGEKFKIAPKRTASLLDIFSCVILCLAPHAGGMLLITSMASVSPIEIISFSFYQVFLGICTIITIQFGLMKTKEEKEADLLEKQNTQLG</sequence>
<protein>
    <submittedName>
        <fullName evidence="11">Sodium:proton antiporter</fullName>
    </submittedName>
</protein>
<gene>
    <name evidence="11" type="ORF">C4N18_05975</name>
</gene>
<evidence type="ECO:0000256" key="3">
    <source>
        <dbReference type="ARBA" id="ARBA00022449"/>
    </source>
</evidence>
<keyword evidence="7 9" id="KW-0472">Membrane</keyword>
<evidence type="ECO:0000256" key="8">
    <source>
        <dbReference type="ARBA" id="ARBA00038435"/>
    </source>
</evidence>
<evidence type="ECO:0000256" key="6">
    <source>
        <dbReference type="ARBA" id="ARBA00022989"/>
    </source>
</evidence>
<evidence type="ECO:0000256" key="5">
    <source>
        <dbReference type="ARBA" id="ARBA00022692"/>
    </source>
</evidence>
<feature type="transmembrane region" description="Helical" evidence="9">
    <location>
        <begin position="412"/>
        <end position="433"/>
    </location>
</feature>
<dbReference type="Proteomes" id="UP000241238">
    <property type="component" value="Chromosome"/>
</dbReference>
<dbReference type="InterPro" id="IPR052180">
    <property type="entry name" value="NhaC_Na-H+_Antiporter"/>
</dbReference>
<feature type="transmembrane region" description="Helical" evidence="9">
    <location>
        <begin position="12"/>
        <end position="34"/>
    </location>
</feature>
<dbReference type="RefSeq" id="WP_005952364.1">
    <property type="nucleotide sequence ID" value="NZ_CP028103.1"/>
</dbReference>
<evidence type="ECO:0000313" key="11">
    <source>
        <dbReference type="EMBL" id="AVQ30784.1"/>
    </source>
</evidence>
<feature type="transmembrane region" description="Helical" evidence="9">
    <location>
        <begin position="335"/>
        <end position="358"/>
    </location>
</feature>
<evidence type="ECO:0000256" key="4">
    <source>
        <dbReference type="ARBA" id="ARBA00022475"/>
    </source>
</evidence>
<evidence type="ECO:0000259" key="10">
    <source>
        <dbReference type="Pfam" id="PF03553"/>
    </source>
</evidence>
<feature type="transmembrane region" description="Helical" evidence="9">
    <location>
        <begin position="247"/>
        <end position="280"/>
    </location>
</feature>
<dbReference type="GeneID" id="77467535"/>